<name>A0A426X8Y3_ENSVE</name>
<proteinExistence type="predicted"/>
<organism evidence="2 3">
    <name type="scientific">Ensete ventricosum</name>
    <name type="common">Abyssinian banana</name>
    <name type="synonym">Musa ensete</name>
    <dbReference type="NCBI Taxonomy" id="4639"/>
    <lineage>
        <taxon>Eukaryota</taxon>
        <taxon>Viridiplantae</taxon>
        <taxon>Streptophyta</taxon>
        <taxon>Embryophyta</taxon>
        <taxon>Tracheophyta</taxon>
        <taxon>Spermatophyta</taxon>
        <taxon>Magnoliopsida</taxon>
        <taxon>Liliopsida</taxon>
        <taxon>Zingiberales</taxon>
        <taxon>Musaceae</taxon>
        <taxon>Ensete</taxon>
    </lineage>
</organism>
<evidence type="ECO:0000313" key="3">
    <source>
        <dbReference type="Proteomes" id="UP000287651"/>
    </source>
</evidence>
<gene>
    <name evidence="2" type="ORF">B296_00040627</name>
</gene>
<evidence type="ECO:0000313" key="2">
    <source>
        <dbReference type="EMBL" id="RRT35939.1"/>
    </source>
</evidence>
<protein>
    <submittedName>
        <fullName evidence="2">Uncharacterized protein</fullName>
    </submittedName>
</protein>
<evidence type="ECO:0000256" key="1">
    <source>
        <dbReference type="SAM" id="MobiDB-lite"/>
    </source>
</evidence>
<feature type="region of interest" description="Disordered" evidence="1">
    <location>
        <begin position="60"/>
        <end position="80"/>
    </location>
</feature>
<dbReference type="AlphaFoldDB" id="A0A426X8Y3"/>
<reference evidence="2 3" key="1">
    <citation type="journal article" date="2014" name="Agronomy (Basel)">
        <title>A Draft Genome Sequence for Ensete ventricosum, the Drought-Tolerant Tree Against Hunger.</title>
        <authorList>
            <person name="Harrison J."/>
            <person name="Moore K.A."/>
            <person name="Paszkiewicz K."/>
            <person name="Jones T."/>
            <person name="Grant M."/>
            <person name="Ambacheew D."/>
            <person name="Muzemil S."/>
            <person name="Studholme D.J."/>
        </authorList>
    </citation>
    <scope>NUCLEOTIDE SEQUENCE [LARGE SCALE GENOMIC DNA]</scope>
</reference>
<comment type="caution">
    <text evidence="2">The sequence shown here is derived from an EMBL/GenBank/DDBJ whole genome shotgun (WGS) entry which is preliminary data.</text>
</comment>
<dbReference type="EMBL" id="AMZH03024290">
    <property type="protein sequence ID" value="RRT35939.1"/>
    <property type="molecule type" value="Genomic_DNA"/>
</dbReference>
<dbReference type="Proteomes" id="UP000287651">
    <property type="component" value="Unassembled WGS sequence"/>
</dbReference>
<accession>A0A426X8Y3</accession>
<sequence>MCVDLILQSLPDSYSHFIMNFNISKFEVTLPEHLNMLGEAESAIKKEKPVLYISETKKKRNASKTLKKGKDKERSGKVNVAKKYQAKDKGQCFHYSQDGY</sequence>